<feature type="transmembrane region" description="Helical" evidence="1">
    <location>
        <begin position="21"/>
        <end position="42"/>
    </location>
</feature>
<protein>
    <submittedName>
        <fullName evidence="2">DUF6090 family protein</fullName>
    </submittedName>
</protein>
<dbReference type="RefSeq" id="WP_320555905.1">
    <property type="nucleotide sequence ID" value="NZ_JAXDAE010000008.1"/>
</dbReference>
<evidence type="ECO:0000256" key="1">
    <source>
        <dbReference type="SAM" id="Phobius"/>
    </source>
</evidence>
<evidence type="ECO:0000313" key="2">
    <source>
        <dbReference type="EMBL" id="MDY2587551.1"/>
    </source>
</evidence>
<name>A0ABU5ERR2_9FLAO</name>
<accession>A0ABU5ERR2</accession>
<organism evidence="2 3">
    <name type="scientific">Winogradskyella aquimaris</name>
    <dbReference type="NCBI Taxonomy" id="864074"/>
    <lineage>
        <taxon>Bacteria</taxon>
        <taxon>Pseudomonadati</taxon>
        <taxon>Bacteroidota</taxon>
        <taxon>Flavobacteriia</taxon>
        <taxon>Flavobacteriales</taxon>
        <taxon>Flavobacteriaceae</taxon>
        <taxon>Winogradskyella</taxon>
    </lineage>
</organism>
<dbReference type="InterPro" id="IPR045749">
    <property type="entry name" value="DUF6090"/>
</dbReference>
<proteinExistence type="predicted"/>
<evidence type="ECO:0000313" key="3">
    <source>
        <dbReference type="Proteomes" id="UP001285855"/>
    </source>
</evidence>
<dbReference type="Proteomes" id="UP001285855">
    <property type="component" value="Unassembled WGS sequence"/>
</dbReference>
<keyword evidence="1" id="KW-0812">Transmembrane</keyword>
<comment type="caution">
    <text evidence="2">The sequence shown here is derived from an EMBL/GenBank/DDBJ whole genome shotgun (WGS) entry which is preliminary data.</text>
</comment>
<gene>
    <name evidence="2" type="ORF">SNF14_09390</name>
</gene>
<reference evidence="2 3" key="1">
    <citation type="submission" date="2023-11" db="EMBL/GenBank/DDBJ databases">
        <title>Winogradskyella pelagius sp. nov., isolated from coastal sediment.</title>
        <authorList>
            <person name="Li F."/>
        </authorList>
    </citation>
    <scope>NUCLEOTIDE SEQUENCE [LARGE SCALE GENOMIC DNA]</scope>
    <source>
        <strain evidence="2 3">KCTC 23502</strain>
    </source>
</reference>
<dbReference type="Pfam" id="PF19578">
    <property type="entry name" value="DUF6090"/>
    <property type="match status" value="1"/>
</dbReference>
<keyword evidence="1" id="KW-1133">Transmembrane helix</keyword>
<keyword evidence="3" id="KW-1185">Reference proteome</keyword>
<keyword evidence="1" id="KW-0472">Membrane</keyword>
<sequence length="263" mass="30549">MIKFFRHIRKSLLEQNKMGKYFKYAIGEIILVVIGILIALQINNWNEERKDSYEEQKILVQLKNEFEKNLDQLNEKIYMRNKMTLASEGLLNYIDNPEIIVKDSLLYYIFRLTQEPTFDPIENDLAVSGKLRMIKNDSLKILLSNWTSDAYQVQELEASWQQVRNDVVIPIFIEKDFARNTIAYLLNNGYTPDHAFNKSTQLNYHITPNNVDLVHALNDSSKELQGAASSCILFNKITNGQSVALRDRIEKILSLIQSELNND</sequence>
<dbReference type="EMBL" id="JAXDAE010000008">
    <property type="protein sequence ID" value="MDY2587551.1"/>
    <property type="molecule type" value="Genomic_DNA"/>
</dbReference>